<dbReference type="PROSITE" id="PS51886">
    <property type="entry name" value="TLDC"/>
    <property type="match status" value="1"/>
</dbReference>
<evidence type="ECO:0000259" key="1">
    <source>
        <dbReference type="PROSITE" id="PS50097"/>
    </source>
</evidence>
<dbReference type="InterPro" id="IPR011705">
    <property type="entry name" value="BACK"/>
</dbReference>
<organism evidence="3 4">
    <name type="scientific">Gigaspora rosea</name>
    <dbReference type="NCBI Taxonomy" id="44941"/>
    <lineage>
        <taxon>Eukaryota</taxon>
        <taxon>Fungi</taxon>
        <taxon>Fungi incertae sedis</taxon>
        <taxon>Mucoromycota</taxon>
        <taxon>Glomeromycotina</taxon>
        <taxon>Glomeromycetes</taxon>
        <taxon>Diversisporales</taxon>
        <taxon>Gigasporaceae</taxon>
        <taxon>Gigaspora</taxon>
    </lineage>
</organism>
<sequence>MSQINTKLLERLSNDFAQLLETKYDYNVVVKVGNQNFNLHSLVLYQRSSFFRKELSTATKKNNIIEITLIDISVEAFEVLIKYIYTGAVAFEEVEPSTIFDLLVPSNKLGLAELVEYIQSYLIDNNASWLRLKFTQVYSTSFQDNNFKALQTFCTDILAKHPNLVFDSDNIFSFQENALVTLLKRDDLQIEESEIWDKVIQWGKANTPDLPSDIKQWTEKNFLDLKNTLGKCIPLIRYFQMPGEEIVAKVKPYRQILGLNLWDDISTRFMAPNAPITSTILPARKKITVQLPVREFHFVNSSSIINDEHFAEISSWIDRCSLAYDVTKIPYKFNLLLRGSRDGFTRETFHRLCDNIPGTVVVIKVNNTNEILGGYNPLAWACLGKYLETTDSFIFSLKTNNLPNSILSRIIRANDAIGCYQNYGPILGGYFNMRNDVPFNKLGLVELFEYIQSYLIDNKTSWLRLKFTQVYSTSLQENNFKALQTFCNDFLAKHPNQIFESDDFTSIQEYAMITL</sequence>
<dbReference type="Pfam" id="PF07707">
    <property type="entry name" value="BACK"/>
    <property type="match status" value="1"/>
</dbReference>
<dbReference type="InterPro" id="IPR006571">
    <property type="entry name" value="TLDc_dom"/>
</dbReference>
<dbReference type="GO" id="GO:0005737">
    <property type="term" value="C:cytoplasm"/>
    <property type="evidence" value="ECO:0007669"/>
    <property type="project" value="TreeGrafter"/>
</dbReference>
<reference evidence="3 4" key="1">
    <citation type="submission" date="2018-06" db="EMBL/GenBank/DDBJ databases">
        <title>Comparative genomics reveals the genomic features of Rhizophagus irregularis, R. cerebriforme, R. diaphanum and Gigaspora rosea, and their symbiotic lifestyle signature.</title>
        <authorList>
            <person name="Morin E."/>
            <person name="San Clemente H."/>
            <person name="Chen E.C.H."/>
            <person name="De La Providencia I."/>
            <person name="Hainaut M."/>
            <person name="Kuo A."/>
            <person name="Kohler A."/>
            <person name="Murat C."/>
            <person name="Tang N."/>
            <person name="Roy S."/>
            <person name="Loubradou J."/>
            <person name="Henrissat B."/>
            <person name="Grigoriev I.V."/>
            <person name="Corradi N."/>
            <person name="Roux C."/>
            <person name="Martin F.M."/>
        </authorList>
    </citation>
    <scope>NUCLEOTIDE SEQUENCE [LARGE SCALE GENOMIC DNA]</scope>
    <source>
        <strain evidence="3 4">DAOM 194757</strain>
    </source>
</reference>
<dbReference type="PANTHER" id="PTHR46306">
    <property type="entry name" value="BTB/POZ DOMAIN-CONTAINING PROTEIN 9"/>
    <property type="match status" value="1"/>
</dbReference>
<evidence type="ECO:0000313" key="3">
    <source>
        <dbReference type="EMBL" id="RIB09371.1"/>
    </source>
</evidence>
<gene>
    <name evidence="3" type="ORF">C2G38_2209145</name>
</gene>
<dbReference type="OrthoDB" id="1022638at2759"/>
<feature type="domain" description="BTB" evidence="1">
    <location>
        <begin position="26"/>
        <end position="93"/>
    </location>
</feature>
<evidence type="ECO:0000313" key="4">
    <source>
        <dbReference type="Proteomes" id="UP000266673"/>
    </source>
</evidence>
<dbReference type="Gene3D" id="3.30.710.10">
    <property type="entry name" value="Potassium Channel Kv1.1, Chain A"/>
    <property type="match status" value="1"/>
</dbReference>
<dbReference type="InterPro" id="IPR000210">
    <property type="entry name" value="BTB/POZ_dom"/>
</dbReference>
<dbReference type="InterPro" id="IPR052407">
    <property type="entry name" value="BTB_POZ_domain_cont_9"/>
</dbReference>
<evidence type="ECO:0000259" key="2">
    <source>
        <dbReference type="PROSITE" id="PS51886"/>
    </source>
</evidence>
<dbReference type="Gene3D" id="1.25.40.420">
    <property type="match status" value="1"/>
</dbReference>
<dbReference type="Pfam" id="PF07534">
    <property type="entry name" value="TLD"/>
    <property type="match status" value="1"/>
</dbReference>
<keyword evidence="4" id="KW-1185">Reference proteome</keyword>
<dbReference type="PANTHER" id="PTHR46306:SF1">
    <property type="entry name" value="BTB_POZ DOMAIN-CONTAINING PROTEIN 9"/>
    <property type="match status" value="1"/>
</dbReference>
<dbReference type="InterPro" id="IPR011333">
    <property type="entry name" value="SKP1/BTB/POZ_sf"/>
</dbReference>
<proteinExistence type="predicted"/>
<dbReference type="SMART" id="SM00225">
    <property type="entry name" value="BTB"/>
    <property type="match status" value="1"/>
</dbReference>
<dbReference type="EMBL" id="QKWP01001385">
    <property type="protein sequence ID" value="RIB09371.1"/>
    <property type="molecule type" value="Genomic_DNA"/>
</dbReference>
<dbReference type="Proteomes" id="UP000266673">
    <property type="component" value="Unassembled WGS sequence"/>
</dbReference>
<accession>A0A397UIP4</accession>
<dbReference type="Pfam" id="PF00651">
    <property type="entry name" value="BTB"/>
    <property type="match status" value="1"/>
</dbReference>
<dbReference type="PROSITE" id="PS50097">
    <property type="entry name" value="BTB"/>
    <property type="match status" value="1"/>
</dbReference>
<feature type="domain" description="TLDc" evidence="2">
    <location>
        <begin position="303"/>
        <end position="451"/>
    </location>
</feature>
<dbReference type="SUPFAM" id="SSF54695">
    <property type="entry name" value="POZ domain"/>
    <property type="match status" value="1"/>
</dbReference>
<name>A0A397UIP4_9GLOM</name>
<protein>
    <recommendedName>
        <fullName evidence="5">BTB/POZ protein</fullName>
    </recommendedName>
</protein>
<dbReference type="AlphaFoldDB" id="A0A397UIP4"/>
<comment type="caution">
    <text evidence="3">The sequence shown here is derived from an EMBL/GenBank/DDBJ whole genome shotgun (WGS) entry which is preliminary data.</text>
</comment>
<evidence type="ECO:0008006" key="5">
    <source>
        <dbReference type="Google" id="ProtNLM"/>
    </source>
</evidence>